<sequence>MIRAQASACQPQTAHKTLLAMKQQKPTFLLPGRREPMHHAASTVITMAGHYSNPIQCSMKPFPTRCSMFESGDLPAL</sequence>
<reference evidence="1 2" key="1">
    <citation type="submission" date="2013-02" db="EMBL/GenBank/DDBJ databases">
        <title>Insights into the proteome of triclosan-resistant Pseudomonas putida TRO1, isolated from activated sludge.</title>
        <authorList>
            <person name="Lolas I.B."/>
            <person name="Almeida B."/>
            <person name="Starnawski P.M."/>
            <person name="Soenderkaer M."/>
            <person name="Nielsen K.L."/>
            <person name="Nielsen J.L."/>
        </authorList>
    </citation>
    <scope>NUCLEOTIDE SEQUENCE [LARGE SCALE GENOMIC DNA]</scope>
    <source>
        <strain evidence="1 2">TRO1</strain>
    </source>
</reference>
<accession>A0AAD2WF06</accession>
<proteinExistence type="predicted"/>
<dbReference type="AlphaFoldDB" id="A0AAD2WF06"/>
<name>A0AAD2WF06_PSEPU</name>
<dbReference type="EMBL" id="APBQ01000006">
    <property type="protein sequence ID" value="ENY79550.1"/>
    <property type="molecule type" value="Genomic_DNA"/>
</dbReference>
<dbReference type="Proteomes" id="UP000013237">
    <property type="component" value="Unassembled WGS sequence"/>
</dbReference>
<gene>
    <name evidence="1" type="ORF">C206_01072</name>
</gene>
<organism evidence="1 2">
    <name type="scientific">Pseudomonas putida TRO1</name>
    <dbReference type="NCBI Taxonomy" id="1227924"/>
    <lineage>
        <taxon>Bacteria</taxon>
        <taxon>Pseudomonadati</taxon>
        <taxon>Pseudomonadota</taxon>
        <taxon>Gammaproteobacteria</taxon>
        <taxon>Pseudomonadales</taxon>
        <taxon>Pseudomonadaceae</taxon>
        <taxon>Pseudomonas</taxon>
    </lineage>
</organism>
<comment type="caution">
    <text evidence="1">The sequence shown here is derived from an EMBL/GenBank/DDBJ whole genome shotgun (WGS) entry which is preliminary data.</text>
</comment>
<protein>
    <submittedName>
        <fullName evidence="1">Uncharacterized protein</fullName>
    </submittedName>
</protein>
<evidence type="ECO:0000313" key="2">
    <source>
        <dbReference type="Proteomes" id="UP000013237"/>
    </source>
</evidence>
<evidence type="ECO:0000313" key="1">
    <source>
        <dbReference type="EMBL" id="ENY79550.1"/>
    </source>
</evidence>